<feature type="transmembrane region" description="Helical" evidence="7">
    <location>
        <begin position="6"/>
        <end position="33"/>
    </location>
</feature>
<evidence type="ECO:0000256" key="2">
    <source>
        <dbReference type="ARBA" id="ARBA00022475"/>
    </source>
</evidence>
<sequence length="239" mass="27063">MIDTVFYFIMVPMVYLAFAWFIVGAAIKILGIVRSPAMPHTLRIFPEKETNSARLAAVWDALTMPTVRAHRPLLWFFLMVFHIGIALLILAHLDLIPKLRISAADSPHMIGNGAIGVALTVSLLYLLFRRFRTPVREFSVPSDYLLLFLIFCLFLTGDVISWGNSWSPDGFVITKQDLGAYLSSLIRFTFEDPRKVLSGSHYPVVAMHVLLANVFLIILPFSKIMHSFFAIPLNILRRV</sequence>
<gene>
    <name evidence="9" type="ORF">HY912_21730</name>
</gene>
<evidence type="ECO:0000256" key="7">
    <source>
        <dbReference type="SAM" id="Phobius"/>
    </source>
</evidence>
<dbReference type="GO" id="GO:0016491">
    <property type="term" value="F:oxidoreductase activity"/>
    <property type="evidence" value="ECO:0007669"/>
    <property type="project" value="UniProtKB-KW"/>
</dbReference>
<keyword evidence="5" id="KW-0560">Oxidoreductase</keyword>
<dbReference type="SUPFAM" id="SSF103501">
    <property type="entry name" value="Respiratory nitrate reductase 1 gamma chain"/>
    <property type="match status" value="1"/>
</dbReference>
<feature type="transmembrane region" description="Helical" evidence="7">
    <location>
        <begin position="144"/>
        <end position="162"/>
    </location>
</feature>
<name>A0A9D6V5Y4_9BACT</name>
<keyword evidence="6 7" id="KW-0472">Membrane</keyword>
<dbReference type="EMBL" id="JACRDE010000568">
    <property type="protein sequence ID" value="MBI5252124.1"/>
    <property type="molecule type" value="Genomic_DNA"/>
</dbReference>
<dbReference type="Gene3D" id="1.20.950.20">
    <property type="entry name" value="Transmembrane di-heme cytochromes, Chain C"/>
    <property type="match status" value="1"/>
</dbReference>
<comment type="caution">
    <text evidence="9">The sequence shown here is derived from an EMBL/GenBank/DDBJ whole genome shotgun (WGS) entry which is preliminary data.</text>
</comment>
<evidence type="ECO:0000256" key="1">
    <source>
        <dbReference type="ARBA" id="ARBA00004651"/>
    </source>
</evidence>
<keyword evidence="4 7" id="KW-1133">Transmembrane helix</keyword>
<evidence type="ECO:0000313" key="9">
    <source>
        <dbReference type="EMBL" id="MBI5252124.1"/>
    </source>
</evidence>
<feature type="transmembrane region" description="Helical" evidence="7">
    <location>
        <begin position="109"/>
        <end position="128"/>
    </location>
</feature>
<dbReference type="InterPro" id="IPR023234">
    <property type="entry name" value="NarG-like_domain"/>
</dbReference>
<keyword evidence="2" id="KW-1003">Cell membrane</keyword>
<dbReference type="Pfam" id="PF02665">
    <property type="entry name" value="Nitrate_red_gam"/>
    <property type="match status" value="1"/>
</dbReference>
<feature type="transmembrane region" description="Helical" evidence="7">
    <location>
        <begin position="73"/>
        <end position="93"/>
    </location>
</feature>
<evidence type="ECO:0000259" key="8">
    <source>
        <dbReference type="Pfam" id="PF02665"/>
    </source>
</evidence>
<feature type="domain" description="NarG-like" evidence="8">
    <location>
        <begin position="77"/>
        <end position="238"/>
    </location>
</feature>
<dbReference type="GO" id="GO:0005886">
    <property type="term" value="C:plasma membrane"/>
    <property type="evidence" value="ECO:0007669"/>
    <property type="project" value="UniProtKB-SubCell"/>
</dbReference>
<accession>A0A9D6V5Y4</accession>
<keyword evidence="3 7" id="KW-0812">Transmembrane</keyword>
<proteinExistence type="predicted"/>
<dbReference type="InterPro" id="IPR036197">
    <property type="entry name" value="NarG-like_sf"/>
</dbReference>
<evidence type="ECO:0000313" key="10">
    <source>
        <dbReference type="Proteomes" id="UP000807825"/>
    </source>
</evidence>
<dbReference type="Proteomes" id="UP000807825">
    <property type="component" value="Unassembled WGS sequence"/>
</dbReference>
<protein>
    <submittedName>
        <fullName evidence="9">Respiratory nitrate reductase subunit gamma</fullName>
    </submittedName>
</protein>
<reference evidence="9" key="1">
    <citation type="submission" date="2020-07" db="EMBL/GenBank/DDBJ databases">
        <title>Huge and variable diversity of episymbiotic CPR bacteria and DPANN archaea in groundwater ecosystems.</title>
        <authorList>
            <person name="He C.Y."/>
            <person name="Keren R."/>
            <person name="Whittaker M."/>
            <person name="Farag I.F."/>
            <person name="Doudna J."/>
            <person name="Cate J.H.D."/>
            <person name="Banfield J.F."/>
        </authorList>
    </citation>
    <scope>NUCLEOTIDE SEQUENCE</scope>
    <source>
        <strain evidence="9">NC_groundwater_1664_Pr3_B-0.1um_52_9</strain>
    </source>
</reference>
<evidence type="ECO:0000256" key="4">
    <source>
        <dbReference type="ARBA" id="ARBA00022989"/>
    </source>
</evidence>
<evidence type="ECO:0000256" key="5">
    <source>
        <dbReference type="ARBA" id="ARBA00023002"/>
    </source>
</evidence>
<organism evidence="9 10">
    <name type="scientific">Desulfomonile tiedjei</name>
    <dbReference type="NCBI Taxonomy" id="2358"/>
    <lineage>
        <taxon>Bacteria</taxon>
        <taxon>Pseudomonadati</taxon>
        <taxon>Thermodesulfobacteriota</taxon>
        <taxon>Desulfomonilia</taxon>
        <taxon>Desulfomonilales</taxon>
        <taxon>Desulfomonilaceae</taxon>
        <taxon>Desulfomonile</taxon>
    </lineage>
</organism>
<comment type="subcellular location">
    <subcellularLocation>
        <location evidence="1">Cell membrane</location>
        <topology evidence="1">Multi-pass membrane protein</topology>
    </subcellularLocation>
</comment>
<feature type="transmembrane region" description="Helical" evidence="7">
    <location>
        <begin position="202"/>
        <end position="221"/>
    </location>
</feature>
<evidence type="ECO:0000256" key="3">
    <source>
        <dbReference type="ARBA" id="ARBA00022692"/>
    </source>
</evidence>
<dbReference type="AlphaFoldDB" id="A0A9D6V5Y4"/>
<evidence type="ECO:0000256" key="6">
    <source>
        <dbReference type="ARBA" id="ARBA00023136"/>
    </source>
</evidence>